<evidence type="ECO:0000256" key="11">
    <source>
        <dbReference type="SAM" id="Phobius"/>
    </source>
</evidence>
<dbReference type="InterPro" id="IPR004358">
    <property type="entry name" value="Sig_transdc_His_kin-like_C"/>
</dbReference>
<evidence type="ECO:0000259" key="13">
    <source>
        <dbReference type="PROSITE" id="PS50885"/>
    </source>
</evidence>
<keyword evidence="15" id="KW-1185">Reference proteome</keyword>
<name>A0ABN0Y9E6_9CAUL</name>
<dbReference type="Pfam" id="PF02518">
    <property type="entry name" value="HATPase_c"/>
    <property type="match status" value="1"/>
</dbReference>
<keyword evidence="7 14" id="KW-0418">Kinase</keyword>
<keyword evidence="8 11" id="KW-1133">Transmembrane helix</keyword>
<comment type="subcellular location">
    <subcellularLocation>
        <location evidence="2">Membrane</location>
    </subcellularLocation>
</comment>
<dbReference type="SUPFAM" id="SSF47384">
    <property type="entry name" value="Homodimeric domain of signal transducing histidine kinase"/>
    <property type="match status" value="1"/>
</dbReference>
<evidence type="ECO:0000256" key="10">
    <source>
        <dbReference type="ARBA" id="ARBA00023136"/>
    </source>
</evidence>
<evidence type="ECO:0000256" key="4">
    <source>
        <dbReference type="ARBA" id="ARBA00022553"/>
    </source>
</evidence>
<dbReference type="PRINTS" id="PR00344">
    <property type="entry name" value="BCTRLSENSOR"/>
</dbReference>
<evidence type="ECO:0000256" key="5">
    <source>
        <dbReference type="ARBA" id="ARBA00022679"/>
    </source>
</evidence>
<dbReference type="CDD" id="cd00082">
    <property type="entry name" value="HisKA"/>
    <property type="match status" value="1"/>
</dbReference>
<dbReference type="SMART" id="SM00387">
    <property type="entry name" value="HATPase_c"/>
    <property type="match status" value="1"/>
</dbReference>
<dbReference type="EMBL" id="BAAAEJ010000005">
    <property type="protein sequence ID" value="GAA0387949.1"/>
    <property type="molecule type" value="Genomic_DNA"/>
</dbReference>
<evidence type="ECO:0000313" key="15">
    <source>
        <dbReference type="Proteomes" id="UP001500791"/>
    </source>
</evidence>
<dbReference type="InterPro" id="IPR036097">
    <property type="entry name" value="HisK_dim/P_sf"/>
</dbReference>
<evidence type="ECO:0000256" key="9">
    <source>
        <dbReference type="ARBA" id="ARBA00023012"/>
    </source>
</evidence>
<dbReference type="RefSeq" id="WP_167178840.1">
    <property type="nucleotide sequence ID" value="NZ_BAAAEJ010000005.1"/>
</dbReference>
<feature type="domain" description="HAMP" evidence="13">
    <location>
        <begin position="182"/>
        <end position="235"/>
    </location>
</feature>
<sequence length="470" mass="50553">MHLPSLFRRTPFRLTLLFLALFVATASAVMAYVYMASASEARARAEASVRAEVETLVAIYRTRGGNALNQALVDRTLRGDKYLYRLRDADGKVVTANISDIPDGVDSGEWEAFRLTDTDAEGRVQKRQSIGIDTALSGGEHLFVGEDVGDIEAYLSRLTQALWLAMFFVLVLGIGGGLLVSRRVEVAMGRLNRVVGAVQEGNLKVRVPVKHSGDELDELSIGLNTMLDRLEGSMASIRHAGDAIAHDLRSPLTRMRAKLEVALIDAEAGKVSGVDALELALGEADSLLKTFNTVLAIARLQAGGAPDPKVFDAAILGRDMAELYEYAGEEKDIEFASKIEEGLFVEGNHPFLAQALANLIDNAIKYTPAGGAVMFRARRKANGEIEYSVTDNGPGIPEEDRERVLQRFVRLDSSRTEPGSGLGLSLVTAVAEAHCGRIELAEGPGAYDGRGPGLRVALVLPPAEAPDQTA</sequence>
<dbReference type="InterPro" id="IPR003661">
    <property type="entry name" value="HisK_dim/P_dom"/>
</dbReference>
<keyword evidence="4" id="KW-0597">Phosphoprotein</keyword>
<evidence type="ECO:0000256" key="8">
    <source>
        <dbReference type="ARBA" id="ARBA00022989"/>
    </source>
</evidence>
<dbReference type="PROSITE" id="PS50109">
    <property type="entry name" value="HIS_KIN"/>
    <property type="match status" value="1"/>
</dbReference>
<dbReference type="Gene3D" id="3.30.565.10">
    <property type="entry name" value="Histidine kinase-like ATPase, C-terminal domain"/>
    <property type="match status" value="1"/>
</dbReference>
<dbReference type="PANTHER" id="PTHR45436">
    <property type="entry name" value="SENSOR HISTIDINE KINASE YKOH"/>
    <property type="match status" value="1"/>
</dbReference>
<keyword evidence="6 11" id="KW-0812">Transmembrane</keyword>
<dbReference type="Pfam" id="PF00672">
    <property type="entry name" value="HAMP"/>
    <property type="match status" value="1"/>
</dbReference>
<dbReference type="InterPro" id="IPR005467">
    <property type="entry name" value="His_kinase_dom"/>
</dbReference>
<dbReference type="Proteomes" id="UP001500791">
    <property type="component" value="Unassembled WGS sequence"/>
</dbReference>
<reference evidence="14 15" key="1">
    <citation type="journal article" date="2019" name="Int. J. Syst. Evol. Microbiol.">
        <title>The Global Catalogue of Microorganisms (GCM) 10K type strain sequencing project: providing services to taxonomists for standard genome sequencing and annotation.</title>
        <authorList>
            <consortium name="The Broad Institute Genomics Platform"/>
            <consortium name="The Broad Institute Genome Sequencing Center for Infectious Disease"/>
            <person name="Wu L."/>
            <person name="Ma J."/>
        </authorList>
    </citation>
    <scope>NUCLEOTIDE SEQUENCE [LARGE SCALE GENOMIC DNA]</scope>
    <source>
        <strain evidence="14 15">JCM 13476</strain>
    </source>
</reference>
<dbReference type="CDD" id="cd00075">
    <property type="entry name" value="HATPase"/>
    <property type="match status" value="1"/>
</dbReference>
<gene>
    <name evidence="14" type="primary">uczS</name>
    <name evidence="14" type="ORF">GCM10009093_13380</name>
</gene>
<dbReference type="SMART" id="SM00388">
    <property type="entry name" value="HisKA"/>
    <property type="match status" value="1"/>
</dbReference>
<dbReference type="Gene3D" id="6.10.340.10">
    <property type="match status" value="1"/>
</dbReference>
<dbReference type="EC" id="2.7.13.3" evidence="3"/>
<dbReference type="Gene3D" id="1.10.287.130">
    <property type="match status" value="1"/>
</dbReference>
<proteinExistence type="predicted"/>
<evidence type="ECO:0000256" key="3">
    <source>
        <dbReference type="ARBA" id="ARBA00012438"/>
    </source>
</evidence>
<evidence type="ECO:0000256" key="6">
    <source>
        <dbReference type="ARBA" id="ARBA00022692"/>
    </source>
</evidence>
<dbReference type="InterPro" id="IPR050428">
    <property type="entry name" value="TCS_sensor_his_kinase"/>
</dbReference>
<dbReference type="SUPFAM" id="SSF55874">
    <property type="entry name" value="ATPase domain of HSP90 chaperone/DNA topoisomerase II/histidine kinase"/>
    <property type="match status" value="1"/>
</dbReference>
<evidence type="ECO:0000259" key="12">
    <source>
        <dbReference type="PROSITE" id="PS50109"/>
    </source>
</evidence>
<dbReference type="PANTHER" id="PTHR45436:SF8">
    <property type="entry name" value="HISTIDINE KINASE"/>
    <property type="match status" value="1"/>
</dbReference>
<evidence type="ECO:0000256" key="1">
    <source>
        <dbReference type="ARBA" id="ARBA00000085"/>
    </source>
</evidence>
<protein>
    <recommendedName>
        <fullName evidence="3">histidine kinase</fullName>
        <ecNumber evidence="3">2.7.13.3</ecNumber>
    </recommendedName>
</protein>
<organism evidence="14 15">
    <name type="scientific">Brevundimonas terrae</name>
    <dbReference type="NCBI Taxonomy" id="363631"/>
    <lineage>
        <taxon>Bacteria</taxon>
        <taxon>Pseudomonadati</taxon>
        <taxon>Pseudomonadota</taxon>
        <taxon>Alphaproteobacteria</taxon>
        <taxon>Caulobacterales</taxon>
        <taxon>Caulobacteraceae</taxon>
        <taxon>Brevundimonas</taxon>
    </lineage>
</organism>
<dbReference type="CDD" id="cd06225">
    <property type="entry name" value="HAMP"/>
    <property type="match status" value="1"/>
</dbReference>
<feature type="transmembrane region" description="Helical" evidence="11">
    <location>
        <begin position="161"/>
        <end position="180"/>
    </location>
</feature>
<comment type="caution">
    <text evidence="14">The sequence shown here is derived from an EMBL/GenBank/DDBJ whole genome shotgun (WGS) entry which is preliminary data.</text>
</comment>
<keyword evidence="5" id="KW-0808">Transferase</keyword>
<keyword evidence="9" id="KW-0902">Two-component regulatory system</keyword>
<dbReference type="GO" id="GO:0016301">
    <property type="term" value="F:kinase activity"/>
    <property type="evidence" value="ECO:0007669"/>
    <property type="project" value="UniProtKB-KW"/>
</dbReference>
<evidence type="ECO:0000256" key="2">
    <source>
        <dbReference type="ARBA" id="ARBA00004370"/>
    </source>
</evidence>
<dbReference type="SMART" id="SM00304">
    <property type="entry name" value="HAMP"/>
    <property type="match status" value="1"/>
</dbReference>
<keyword evidence="10 11" id="KW-0472">Membrane</keyword>
<dbReference type="InterPro" id="IPR003660">
    <property type="entry name" value="HAMP_dom"/>
</dbReference>
<dbReference type="PROSITE" id="PS50885">
    <property type="entry name" value="HAMP"/>
    <property type="match status" value="1"/>
</dbReference>
<feature type="domain" description="Histidine kinase" evidence="12">
    <location>
        <begin position="243"/>
        <end position="464"/>
    </location>
</feature>
<accession>A0ABN0Y9E6</accession>
<dbReference type="InterPro" id="IPR036890">
    <property type="entry name" value="HATPase_C_sf"/>
</dbReference>
<evidence type="ECO:0000313" key="14">
    <source>
        <dbReference type="EMBL" id="GAA0387949.1"/>
    </source>
</evidence>
<evidence type="ECO:0000256" key="7">
    <source>
        <dbReference type="ARBA" id="ARBA00022777"/>
    </source>
</evidence>
<comment type="catalytic activity">
    <reaction evidence="1">
        <text>ATP + protein L-histidine = ADP + protein N-phospho-L-histidine.</text>
        <dbReference type="EC" id="2.7.13.3"/>
    </reaction>
</comment>
<dbReference type="InterPro" id="IPR003594">
    <property type="entry name" value="HATPase_dom"/>
</dbReference>
<dbReference type="SUPFAM" id="SSF158472">
    <property type="entry name" value="HAMP domain-like"/>
    <property type="match status" value="1"/>
</dbReference>
<dbReference type="Pfam" id="PF00512">
    <property type="entry name" value="HisKA"/>
    <property type="match status" value="1"/>
</dbReference>